<name>A0AAE8ZVL1_CAEBR</name>
<keyword evidence="1" id="KW-0175">Coiled coil</keyword>
<evidence type="ECO:0000313" key="3">
    <source>
        <dbReference type="EMBL" id="ULT86077.1"/>
    </source>
</evidence>
<evidence type="ECO:0000256" key="1">
    <source>
        <dbReference type="SAM" id="Coils"/>
    </source>
</evidence>
<feature type="compositionally biased region" description="Basic and acidic residues" evidence="2">
    <location>
        <begin position="290"/>
        <end position="312"/>
    </location>
</feature>
<feature type="region of interest" description="Disordered" evidence="2">
    <location>
        <begin position="273"/>
        <end position="350"/>
    </location>
</feature>
<proteinExistence type="predicted"/>
<accession>A0AAE8ZVL1</accession>
<dbReference type="Proteomes" id="UP000827892">
    <property type="component" value="Chromosome V"/>
</dbReference>
<reference evidence="3 4" key="1">
    <citation type="submission" date="2022-02" db="EMBL/GenBank/DDBJ databases">
        <title>Chromosome-level reference genomes for two strains of Caenorhabditis briggsae: an improved platform for comparative genomics.</title>
        <authorList>
            <person name="Stevens L."/>
            <person name="Andersen E.C."/>
        </authorList>
    </citation>
    <scope>NUCLEOTIDE SEQUENCE [LARGE SCALE GENOMIC DNA]</scope>
    <source>
        <strain evidence="3">QX1410_ONT</strain>
        <tissue evidence="3">Whole-organism</tissue>
    </source>
</reference>
<dbReference type="EMBL" id="CP090895">
    <property type="protein sequence ID" value="ULT86077.1"/>
    <property type="molecule type" value="Genomic_DNA"/>
</dbReference>
<evidence type="ECO:0000256" key="2">
    <source>
        <dbReference type="SAM" id="MobiDB-lite"/>
    </source>
</evidence>
<organism evidence="3 4">
    <name type="scientific">Caenorhabditis briggsae</name>
    <dbReference type="NCBI Taxonomy" id="6238"/>
    <lineage>
        <taxon>Eukaryota</taxon>
        <taxon>Metazoa</taxon>
        <taxon>Ecdysozoa</taxon>
        <taxon>Nematoda</taxon>
        <taxon>Chromadorea</taxon>
        <taxon>Rhabditida</taxon>
        <taxon>Rhabditina</taxon>
        <taxon>Rhabditomorpha</taxon>
        <taxon>Rhabditoidea</taxon>
        <taxon>Rhabditidae</taxon>
        <taxon>Peloderinae</taxon>
        <taxon>Caenorhabditis</taxon>
    </lineage>
</organism>
<protein>
    <submittedName>
        <fullName evidence="3">Uncharacterized protein</fullName>
    </submittedName>
</protein>
<evidence type="ECO:0000313" key="4">
    <source>
        <dbReference type="Proteomes" id="UP000827892"/>
    </source>
</evidence>
<gene>
    <name evidence="3" type="ORF">L3Y34_006039</name>
</gene>
<dbReference type="AlphaFoldDB" id="A0AAE8ZVL1"/>
<feature type="coiled-coil region" evidence="1">
    <location>
        <begin position="135"/>
        <end position="223"/>
    </location>
</feature>
<sequence length="359" mass="41610">MFRQHLGITASERPPGIVMAGIGRPSQSGLNGTHLEPLPTSYYHFSNAKRNSNVKDKYEKSLQNLSTARADFAKMKVEMKQLDTNLDDRITLEKTDQARAAMENSRRIYERICRLSFNRTAIPMLHTLYSEGQTAIESQAEMEEELEERKQLNKKRKVVRERKGKELKEKEAELRNLEWQCRILETVCNRFSLLLKVSGELVRESEEKKIPQLITMVDELKKKLDRNPYVLDDELTRHEVKILEKISKHSKVRKVAKKLRKWFRVEVLGDEKKPKKPKDTAKMPSGSPMKSEKSLEASNRESKIHEKMEIKPQIRGISGSEDSHKPNKRPSQCSSQEEPPRPAKIPKSSCHIKKEIIIY</sequence>